<dbReference type="Gene3D" id="2.60.120.380">
    <property type="match status" value="1"/>
</dbReference>
<sequence length="154" mass="16983">MLLTVITAVCVLSMTQSAFAQTVSPRIQGMYDTWQDAKPLSNSEIVGLALTSANDVDWLKWTNDTGVTKYVFASLLMIEPDNFTNYNLDFTIDYPDGNSTGPMPTPDSGPGSTNPDSLSWFQIPPNATVYLKVYAKEGAFSAKTYKLYWGTQDI</sequence>
<proteinExistence type="predicted"/>
<evidence type="ECO:0000256" key="1">
    <source>
        <dbReference type="SAM" id="MobiDB-lite"/>
    </source>
</evidence>
<keyword evidence="4" id="KW-1185">Reference proteome</keyword>
<dbReference type="Proteomes" id="UP000193834">
    <property type="component" value="Unassembled WGS sequence"/>
</dbReference>
<name>A0A1X7LSG5_9BACL</name>
<dbReference type="STRING" id="1852522.SAMN06295960_4125"/>
<dbReference type="EMBL" id="FXAZ01000007">
    <property type="protein sequence ID" value="SMG56427.1"/>
    <property type="molecule type" value="Genomic_DNA"/>
</dbReference>
<feature type="signal peptide" evidence="2">
    <location>
        <begin position="1"/>
        <end position="20"/>
    </location>
</feature>
<reference evidence="3 4" key="1">
    <citation type="submission" date="2017-04" db="EMBL/GenBank/DDBJ databases">
        <authorList>
            <person name="Afonso C.L."/>
            <person name="Miller P.J."/>
            <person name="Scott M.A."/>
            <person name="Spackman E."/>
            <person name="Goraichik I."/>
            <person name="Dimitrov K.M."/>
            <person name="Suarez D.L."/>
            <person name="Swayne D.E."/>
        </authorList>
    </citation>
    <scope>NUCLEOTIDE SEQUENCE [LARGE SCALE GENOMIC DNA]</scope>
    <source>
        <strain evidence="3 4">11</strain>
    </source>
</reference>
<dbReference type="OrthoDB" id="2893810at2"/>
<keyword evidence="2" id="KW-0732">Signal</keyword>
<feature type="region of interest" description="Disordered" evidence="1">
    <location>
        <begin position="97"/>
        <end position="116"/>
    </location>
</feature>
<evidence type="ECO:0000256" key="2">
    <source>
        <dbReference type="SAM" id="SignalP"/>
    </source>
</evidence>
<feature type="chain" id="PRO_5013344584" evidence="2">
    <location>
        <begin position="21"/>
        <end position="154"/>
    </location>
</feature>
<evidence type="ECO:0000313" key="3">
    <source>
        <dbReference type="EMBL" id="SMG56427.1"/>
    </source>
</evidence>
<dbReference type="AlphaFoldDB" id="A0A1X7LSG5"/>
<evidence type="ECO:0000313" key="4">
    <source>
        <dbReference type="Proteomes" id="UP000193834"/>
    </source>
</evidence>
<protein>
    <submittedName>
        <fullName evidence="3">Uncharacterized protein</fullName>
    </submittedName>
</protein>
<organism evidence="3 4">
    <name type="scientific">Paenibacillus aquistagni</name>
    <dbReference type="NCBI Taxonomy" id="1852522"/>
    <lineage>
        <taxon>Bacteria</taxon>
        <taxon>Bacillati</taxon>
        <taxon>Bacillota</taxon>
        <taxon>Bacilli</taxon>
        <taxon>Bacillales</taxon>
        <taxon>Paenibacillaceae</taxon>
        <taxon>Paenibacillus</taxon>
    </lineage>
</organism>
<dbReference type="RefSeq" id="WP_085497533.1">
    <property type="nucleotide sequence ID" value="NZ_FXAZ01000007.1"/>
</dbReference>
<accession>A0A1X7LSG5</accession>
<gene>
    <name evidence="3" type="ORF">SAMN06295960_4125</name>
</gene>